<dbReference type="GO" id="GO:0000166">
    <property type="term" value="F:nucleotide binding"/>
    <property type="evidence" value="ECO:0007669"/>
    <property type="project" value="InterPro"/>
</dbReference>
<dbReference type="AlphaFoldDB" id="A0A8H4L7R0"/>
<dbReference type="SUPFAM" id="SSF81660">
    <property type="entry name" value="Metal cation-transporting ATPase, ATP-binding domain N"/>
    <property type="match status" value="1"/>
</dbReference>
<protein>
    <submittedName>
        <fullName evidence="1">Ca2+-transporting ATPase</fullName>
    </submittedName>
</protein>
<organism evidence="1 2">
    <name type="scientific">Fusarium albosuccineum</name>
    <dbReference type="NCBI Taxonomy" id="1237068"/>
    <lineage>
        <taxon>Eukaryota</taxon>
        <taxon>Fungi</taxon>
        <taxon>Dikarya</taxon>
        <taxon>Ascomycota</taxon>
        <taxon>Pezizomycotina</taxon>
        <taxon>Sordariomycetes</taxon>
        <taxon>Hypocreomycetidae</taxon>
        <taxon>Hypocreales</taxon>
        <taxon>Nectriaceae</taxon>
        <taxon>Fusarium</taxon>
        <taxon>Fusarium decemcellulare species complex</taxon>
    </lineage>
</organism>
<comment type="caution">
    <text evidence="1">The sequence shown here is derived from an EMBL/GenBank/DDBJ whole genome shotgun (WGS) entry which is preliminary data.</text>
</comment>
<dbReference type="EMBL" id="JAADYS010001489">
    <property type="protein sequence ID" value="KAF4462733.1"/>
    <property type="molecule type" value="Genomic_DNA"/>
</dbReference>
<keyword evidence="2" id="KW-1185">Reference proteome</keyword>
<evidence type="ECO:0000313" key="2">
    <source>
        <dbReference type="Proteomes" id="UP000554235"/>
    </source>
</evidence>
<evidence type="ECO:0000313" key="1">
    <source>
        <dbReference type="EMBL" id="KAF4462733.1"/>
    </source>
</evidence>
<dbReference type="InterPro" id="IPR023299">
    <property type="entry name" value="ATPase_P-typ_cyto_dom_N"/>
</dbReference>
<reference evidence="1 2" key="1">
    <citation type="submission" date="2020-01" db="EMBL/GenBank/DDBJ databases">
        <title>Identification and distribution of gene clusters putatively required for synthesis of sphingolipid metabolism inhibitors in phylogenetically diverse species of the filamentous fungus Fusarium.</title>
        <authorList>
            <person name="Kim H.-S."/>
            <person name="Busman M."/>
            <person name="Brown D.W."/>
            <person name="Divon H."/>
            <person name="Uhlig S."/>
            <person name="Proctor R.H."/>
        </authorList>
    </citation>
    <scope>NUCLEOTIDE SEQUENCE [LARGE SCALE GENOMIC DNA]</scope>
    <source>
        <strain evidence="1 2">NRRL 20459</strain>
    </source>
</reference>
<gene>
    <name evidence="1" type="ORF">FALBO_10457</name>
</gene>
<dbReference type="Gene3D" id="3.40.1110.10">
    <property type="entry name" value="Calcium-transporting ATPase, cytoplasmic domain N"/>
    <property type="match status" value="1"/>
</dbReference>
<proteinExistence type="predicted"/>
<dbReference type="Proteomes" id="UP000554235">
    <property type="component" value="Unassembled WGS sequence"/>
</dbReference>
<accession>A0A8H4L7R0</accession>
<name>A0A8H4L7R0_9HYPO</name>
<dbReference type="Pfam" id="PF13246">
    <property type="entry name" value="Cation_ATPase"/>
    <property type="match status" value="1"/>
</dbReference>
<sequence>MRCPRITSTTQDNWVRVAAPGRQKAPGVGDKNASCDEQYDGGLERKELEAERTLRGAAIGEIDEEIGTLHNLIGTKCAMSHAQKINIRMLLNASLHRSPSQLDFSSPADIMAASNEYQNIFHWAKTQMDGAVPLNYCTNFDSYLTSTLLNNTISTFCCKKPWLATPLFNECYCSLILLCFLPYRASVAPGVTLPGSQRPFHTGWLRNMTPYLVMWKMVAPKALARPGAMLQTRKTGVNDENPVHESSTPADLGLIGIAVIEGEKNVDLKGASNGQSEVARFLEGVVVGDQHLGQRLAVPMDETIPFDSQCKYSAIVIKLANGKSRVFAKGASEILLQKCSKTSENVSQGDSDSGA</sequence>